<dbReference type="InterPro" id="IPR001752">
    <property type="entry name" value="Kinesin_motor_dom"/>
</dbReference>
<dbReference type="PROSITE" id="PS50067">
    <property type="entry name" value="KINESIN_MOTOR_2"/>
    <property type="match status" value="1"/>
</dbReference>
<feature type="compositionally biased region" description="Polar residues" evidence="5">
    <location>
        <begin position="1368"/>
        <end position="1379"/>
    </location>
</feature>
<feature type="region of interest" description="Disordered" evidence="5">
    <location>
        <begin position="174"/>
        <end position="212"/>
    </location>
</feature>
<dbReference type="EMBL" id="JABMIG020000168">
    <property type="protein sequence ID" value="KAL3787803.1"/>
    <property type="molecule type" value="Genomic_DNA"/>
</dbReference>
<evidence type="ECO:0000256" key="1">
    <source>
        <dbReference type="ARBA" id="ARBA00022741"/>
    </source>
</evidence>
<feature type="region of interest" description="Disordered" evidence="5">
    <location>
        <begin position="1251"/>
        <end position="1312"/>
    </location>
</feature>
<keyword evidence="8" id="KW-1185">Reference proteome</keyword>
<feature type="region of interest" description="Disordered" evidence="5">
    <location>
        <begin position="1363"/>
        <end position="1383"/>
    </location>
</feature>
<sequence length="1407" mass="159800">MATVEEKQAELDALQTAFDEYIVSSRELEEELDAELSKCQNDLSKAQSRNSALASQLSSLSPQLTALEAQLSNLTTQLHNETQRRIAAENAAEEAENASRRLAASATNNAASGKSEEEKKWKEEREELLERLAFVEGECEEWKRELEEERERWRGEMEEVQGDLMVCRERLKERQEGADEGSEGQQQQLEQPQTAAVTDSAEQQEVSPVTDKQEEYIKTLEDELELVTEQLIEAETKLSRTQAELEEALAAINAPNDGVAVSSQERISELEERVRSLEEERLVLKEELRRRAPIDFLVHLTIIDFPKHKTFNLELALSNDELKAAEEDGLAASKKFDTERKQLKDEISILKTQLDKIKSEERSNSIQSKSWEEALLSSEKQTQLLQEQVARLEIALQNSKNDCESLQNEMDELKAAFDDASTRDKVEVMEELLTTRSREVEELKEEVKNLTQTNSSLSQNLRNTESELKMQCDENEEQKKVTSSAESTSEQLEEAQFEILSLEGLLEETRKDLSEEREKVEKVRSSLQEKIASVQKELDTAEKELEATRLKLVEAEEQSRRGGSSRMASEFLPNRPKKELMMSLSDGPLNKYSVEETDSSIGSEFYRSHALSRRIFSHKSRNRPRSCSPTTVQRLERDAEERTAATATLQNECEKLEDQNRMSVSMKSHLEKEIRQLQKQLLSVKSKISTPEEDRELSPDMLRVSTDDGDIEDVLKSNDSEKIAHEFRLMAKKISAQKTHNAELLTRILKLQGNIQVCCRVRPLSMDESQKGYREVAQALSETELGCFDERTKTWKSYAFDKVWGPETRQRDVFQDVEPMALSVVDGYNACIFAYGQTGSGKTYTMEGDKAKQQYGISQRTIHNVFSMLEDKAQQQKKSIVPQDDGSSLPTFEYSIEVGMLEIYNDEVYDLLAPSLTKDSHGTFQRKSLDIRHGTENTIEVPGLTKEKVTNVNEVLAALDRGNSNRATSSTNLNERSSRSHMILQVEVTSGVGEAKHKASLYLVDLAGSERVRKSEVEGKALKEAQHINKSLSALGNVMEALDQKSSHIPYRDSKLTYLLQNSLGGNSRTMMIVTVCPSNLSYDESTFALKFATRVRRINLGTAHRNISAKNLEETIKNLNSQISLLSKSKERSDSQLLTLKREKERIQEKLDKASSSRVNSKEEMRTLTVLRNSNHDITSRWQKEKAIREEKTAELEKAQEELRRVQKDLVAVKRDHESLAKKLEDKENSIFELKKDLRSVKEQLNTEKIRHRRAQVVHSRIPAPSLVPRSTASSSQKSSIPIPSSYTRTNGAKNNTAPTPPVTTSSDPNVARIRARVLKLLQEHDPQKVNKLESLMKQFEGREYELLEKMNARYEKAHSKDFLQGSADTGSTTSSPCTLEDRPISRQQKAIELHKARMQGIKDKL</sequence>
<evidence type="ECO:0000256" key="4">
    <source>
        <dbReference type="SAM" id="Coils"/>
    </source>
</evidence>
<feature type="compositionally biased region" description="Polar residues" evidence="5">
    <location>
        <begin position="1288"/>
        <end position="1310"/>
    </location>
</feature>
<accession>A0ABD3PJE2</accession>
<feature type="coiled-coil region" evidence="4">
    <location>
        <begin position="1110"/>
        <end position="1245"/>
    </location>
</feature>
<dbReference type="InterPro" id="IPR027640">
    <property type="entry name" value="Kinesin-like_fam"/>
</dbReference>
<evidence type="ECO:0000256" key="5">
    <source>
        <dbReference type="SAM" id="MobiDB-lite"/>
    </source>
</evidence>
<dbReference type="FunFam" id="3.40.850.10:FF:000113">
    <property type="entry name" value="Kinesin-like protein"/>
    <property type="match status" value="1"/>
</dbReference>
<keyword evidence="3" id="KW-0505">Motor protein</keyword>
<evidence type="ECO:0000313" key="8">
    <source>
        <dbReference type="Proteomes" id="UP001516023"/>
    </source>
</evidence>
<comment type="caution">
    <text evidence="7">The sequence shown here is derived from an EMBL/GenBank/DDBJ whole genome shotgun (WGS) entry which is preliminary data.</text>
</comment>
<dbReference type="Pfam" id="PF00225">
    <property type="entry name" value="Kinesin"/>
    <property type="match status" value="1"/>
</dbReference>
<gene>
    <name evidence="7" type="ORF">HJC23_003552</name>
</gene>
<feature type="compositionally biased region" description="Polar residues" evidence="5">
    <location>
        <begin position="194"/>
        <end position="207"/>
    </location>
</feature>
<comment type="similarity">
    <text evidence="3">Belongs to the TRAFAC class myosin-kinesin ATPase superfamily. Kinesin family.</text>
</comment>
<keyword evidence="4" id="KW-0175">Coiled coil</keyword>
<feature type="domain" description="Kinesin motor" evidence="6">
    <location>
        <begin position="754"/>
        <end position="1099"/>
    </location>
</feature>
<dbReference type="PANTHER" id="PTHR47972">
    <property type="entry name" value="KINESIN-LIKE PROTEIN KLP-3"/>
    <property type="match status" value="1"/>
</dbReference>
<dbReference type="GO" id="GO:0003774">
    <property type="term" value="F:cytoskeletal motor activity"/>
    <property type="evidence" value="ECO:0007669"/>
    <property type="project" value="UniProtKB-UniRule"/>
</dbReference>
<keyword evidence="2 3" id="KW-0067">ATP-binding</keyword>
<dbReference type="GO" id="GO:0005524">
    <property type="term" value="F:ATP binding"/>
    <property type="evidence" value="ECO:0007669"/>
    <property type="project" value="UniProtKB-UniRule"/>
</dbReference>
<evidence type="ECO:0000313" key="7">
    <source>
        <dbReference type="EMBL" id="KAL3787803.1"/>
    </source>
</evidence>
<dbReference type="PROSITE" id="PS00411">
    <property type="entry name" value="KINESIN_MOTOR_1"/>
    <property type="match status" value="1"/>
</dbReference>
<evidence type="ECO:0000256" key="2">
    <source>
        <dbReference type="ARBA" id="ARBA00022840"/>
    </source>
</evidence>
<dbReference type="Gene3D" id="3.40.850.10">
    <property type="entry name" value="Kinesin motor domain"/>
    <property type="match status" value="1"/>
</dbReference>
<dbReference type="SUPFAM" id="SSF52540">
    <property type="entry name" value="P-loop containing nucleoside triphosphate hydrolases"/>
    <property type="match status" value="1"/>
</dbReference>
<keyword evidence="1 3" id="KW-0547">Nucleotide-binding</keyword>
<protein>
    <recommendedName>
        <fullName evidence="6">Kinesin motor domain-containing protein</fullName>
    </recommendedName>
</protein>
<evidence type="ECO:0000256" key="3">
    <source>
        <dbReference type="PROSITE-ProRule" id="PRU00283"/>
    </source>
</evidence>
<dbReference type="PRINTS" id="PR00380">
    <property type="entry name" value="KINESINHEAVY"/>
</dbReference>
<evidence type="ECO:0000259" key="6">
    <source>
        <dbReference type="PROSITE" id="PS50067"/>
    </source>
</evidence>
<organism evidence="7 8">
    <name type="scientific">Cyclotella cryptica</name>
    <dbReference type="NCBI Taxonomy" id="29204"/>
    <lineage>
        <taxon>Eukaryota</taxon>
        <taxon>Sar</taxon>
        <taxon>Stramenopiles</taxon>
        <taxon>Ochrophyta</taxon>
        <taxon>Bacillariophyta</taxon>
        <taxon>Coscinodiscophyceae</taxon>
        <taxon>Thalassiosirophycidae</taxon>
        <taxon>Stephanodiscales</taxon>
        <taxon>Stephanodiscaceae</taxon>
        <taxon>Cyclotella</taxon>
    </lineage>
</organism>
<name>A0ABD3PJE2_9STRA</name>
<dbReference type="InterPro" id="IPR027417">
    <property type="entry name" value="P-loop_NTPase"/>
</dbReference>
<reference evidence="7 8" key="1">
    <citation type="journal article" date="2020" name="G3 (Bethesda)">
        <title>Improved Reference Genome for Cyclotella cryptica CCMP332, a Model for Cell Wall Morphogenesis, Salinity Adaptation, and Lipid Production in Diatoms (Bacillariophyta).</title>
        <authorList>
            <person name="Roberts W.R."/>
            <person name="Downey K.M."/>
            <person name="Ruck E.C."/>
            <person name="Traller J.C."/>
            <person name="Alverson A.J."/>
        </authorList>
    </citation>
    <scope>NUCLEOTIDE SEQUENCE [LARGE SCALE GENOMIC DNA]</scope>
    <source>
        <strain evidence="7 8">CCMP332</strain>
    </source>
</reference>
<dbReference type="PANTHER" id="PTHR47972:SF28">
    <property type="entry name" value="KINESIN-LIKE PROTEIN KLP-3"/>
    <property type="match status" value="1"/>
</dbReference>
<dbReference type="SMART" id="SM00129">
    <property type="entry name" value="KISc"/>
    <property type="match status" value="1"/>
</dbReference>
<feature type="compositionally biased region" description="Low complexity" evidence="5">
    <location>
        <begin position="1272"/>
        <end position="1287"/>
    </location>
</feature>
<dbReference type="InterPro" id="IPR019821">
    <property type="entry name" value="Kinesin_motor_CS"/>
</dbReference>
<dbReference type="InterPro" id="IPR036961">
    <property type="entry name" value="Kinesin_motor_dom_sf"/>
</dbReference>
<feature type="coiled-coil region" evidence="4">
    <location>
        <begin position="632"/>
        <end position="687"/>
    </location>
</feature>
<feature type="binding site" evidence="3">
    <location>
        <begin position="836"/>
        <end position="843"/>
    </location>
    <ligand>
        <name>ATP</name>
        <dbReference type="ChEBI" id="CHEBI:30616"/>
    </ligand>
</feature>
<dbReference type="Proteomes" id="UP001516023">
    <property type="component" value="Unassembled WGS sequence"/>
</dbReference>
<feature type="region of interest" description="Disordered" evidence="5">
    <location>
        <begin position="87"/>
        <end position="121"/>
    </location>
</feature>
<proteinExistence type="inferred from homology"/>